<dbReference type="InterPro" id="IPR042307">
    <property type="entry name" value="Reeler_sf"/>
</dbReference>
<dbReference type="Pfam" id="PF02014">
    <property type="entry name" value="Reeler"/>
    <property type="match status" value="1"/>
</dbReference>
<keyword evidence="5" id="KW-1185">Reference proteome</keyword>
<protein>
    <recommendedName>
        <fullName evidence="6">Secretion system C-terminal sorting domain-containing protein</fullName>
    </recommendedName>
</protein>
<dbReference type="Gene3D" id="2.60.40.4060">
    <property type="entry name" value="Reeler domain"/>
    <property type="match status" value="1"/>
</dbReference>
<dbReference type="InterPro" id="IPR002861">
    <property type="entry name" value="Reeler_dom"/>
</dbReference>
<dbReference type="Pfam" id="PF18962">
    <property type="entry name" value="Por_Secre_tail"/>
    <property type="match status" value="1"/>
</dbReference>
<evidence type="ECO:0008006" key="6">
    <source>
        <dbReference type="Google" id="ProtNLM"/>
    </source>
</evidence>
<sequence length="302" mass="31200">MKRNLLVIALTSCFGILIFSSYEHGPAYEGGLNRTGSQGGAANCAGSGCHGVNAPTTIVEVKVYNSAGVAVSQYSPGANYTVAITGNNTAAGITLDEFGFQVSAVLNSSAQAGSFAVTSGTHLRVTSLGGLQIVEHKDALNDTFTNHFVARFSWTAPAAGSGDVSFYSILNPLGEDEHRGLPGGVKSKPTDDDDDEISMPNTSPVVVLTEGNGSGSNAVGNTITGSKVLFYPNPCSDILNIHTEEANAEGIIDIYATNGVRVYSGNLTSGVAIINTGNLATGIYNVEIMTGNGRMARAIVKQ</sequence>
<feature type="domain" description="Secretion system C-terminal sorting" evidence="3">
    <location>
        <begin position="231"/>
        <end position="296"/>
    </location>
</feature>
<accession>A0A2S7SXF1</accession>
<feature type="domain" description="Reelin" evidence="2">
    <location>
        <begin position="50"/>
        <end position="167"/>
    </location>
</feature>
<dbReference type="OrthoDB" id="1493438at2"/>
<evidence type="ECO:0000313" key="4">
    <source>
        <dbReference type="EMBL" id="PQJ11414.1"/>
    </source>
</evidence>
<organism evidence="4 5">
    <name type="scientific">Flavipsychrobacter stenotrophus</name>
    <dbReference type="NCBI Taxonomy" id="2077091"/>
    <lineage>
        <taxon>Bacteria</taxon>
        <taxon>Pseudomonadati</taxon>
        <taxon>Bacteroidota</taxon>
        <taxon>Chitinophagia</taxon>
        <taxon>Chitinophagales</taxon>
        <taxon>Chitinophagaceae</taxon>
        <taxon>Flavipsychrobacter</taxon>
    </lineage>
</organism>
<dbReference type="EMBL" id="PPSL01000002">
    <property type="protein sequence ID" value="PQJ11414.1"/>
    <property type="molecule type" value="Genomic_DNA"/>
</dbReference>
<dbReference type="RefSeq" id="WP_105038293.1">
    <property type="nucleotide sequence ID" value="NZ_PPSL01000002.1"/>
</dbReference>
<name>A0A2S7SXF1_9BACT</name>
<evidence type="ECO:0000259" key="2">
    <source>
        <dbReference type="Pfam" id="PF02014"/>
    </source>
</evidence>
<dbReference type="InterPro" id="IPR026444">
    <property type="entry name" value="Secre_tail"/>
</dbReference>
<dbReference type="AlphaFoldDB" id="A0A2S7SXF1"/>
<dbReference type="NCBIfam" id="TIGR04183">
    <property type="entry name" value="Por_Secre_tail"/>
    <property type="match status" value="1"/>
</dbReference>
<reference evidence="4 5" key="1">
    <citation type="submission" date="2018-01" db="EMBL/GenBank/DDBJ databases">
        <title>A novel member of the phylum Bacteroidetes isolated from glacier ice.</title>
        <authorList>
            <person name="Liu Q."/>
            <person name="Xin Y.-H."/>
        </authorList>
    </citation>
    <scope>NUCLEOTIDE SEQUENCE [LARGE SCALE GENOMIC DNA]</scope>
    <source>
        <strain evidence="4 5">RB1R16</strain>
    </source>
</reference>
<feature type="region of interest" description="Disordered" evidence="1">
    <location>
        <begin position="178"/>
        <end position="199"/>
    </location>
</feature>
<comment type="caution">
    <text evidence="4">The sequence shown here is derived from an EMBL/GenBank/DDBJ whole genome shotgun (WGS) entry which is preliminary data.</text>
</comment>
<proteinExistence type="predicted"/>
<evidence type="ECO:0000256" key="1">
    <source>
        <dbReference type="SAM" id="MobiDB-lite"/>
    </source>
</evidence>
<gene>
    <name evidence="4" type="ORF">CJD36_006320</name>
</gene>
<evidence type="ECO:0000259" key="3">
    <source>
        <dbReference type="Pfam" id="PF18962"/>
    </source>
</evidence>
<dbReference type="Proteomes" id="UP000239872">
    <property type="component" value="Unassembled WGS sequence"/>
</dbReference>
<evidence type="ECO:0000313" key="5">
    <source>
        <dbReference type="Proteomes" id="UP000239872"/>
    </source>
</evidence>